<dbReference type="PANTHER" id="PTHR33408">
    <property type="entry name" value="TRANSPOSASE"/>
    <property type="match status" value="1"/>
</dbReference>
<organism evidence="2 3">
    <name type="scientific">[Clostridium] ammoniilyticum</name>
    <dbReference type="NCBI Taxonomy" id="2981784"/>
    <lineage>
        <taxon>Bacteria</taxon>
        <taxon>Bacillati</taxon>
        <taxon>Bacillota</taxon>
        <taxon>Erysipelotrichia</taxon>
        <taxon>Erysipelotrichales</taxon>
        <taxon>Coprobacillaceae</taxon>
        <taxon>Faecalibacillus</taxon>
    </lineage>
</organism>
<proteinExistence type="predicted"/>
<dbReference type="Pfam" id="PF05598">
    <property type="entry name" value="DUF772"/>
    <property type="match status" value="1"/>
</dbReference>
<dbReference type="Proteomes" id="UP001208364">
    <property type="component" value="Unassembled WGS sequence"/>
</dbReference>
<dbReference type="RefSeq" id="WP_147579638.1">
    <property type="nucleotide sequence ID" value="NZ_JAOQJR010000001.1"/>
</dbReference>
<dbReference type="PANTHER" id="PTHR33408:SF2">
    <property type="entry name" value="TRANSPOSASE DDE DOMAIN-CONTAINING PROTEIN"/>
    <property type="match status" value="1"/>
</dbReference>
<evidence type="ECO:0000313" key="2">
    <source>
        <dbReference type="EMBL" id="MCU6737428.1"/>
    </source>
</evidence>
<protein>
    <submittedName>
        <fullName evidence="2">Transposase</fullName>
    </submittedName>
</protein>
<comment type="caution">
    <text evidence="2">The sequence shown here is derived from an EMBL/GenBank/DDBJ whole genome shotgun (WGS) entry which is preliminary data.</text>
</comment>
<keyword evidence="3" id="KW-1185">Reference proteome</keyword>
<evidence type="ECO:0000259" key="1">
    <source>
        <dbReference type="Pfam" id="PF05598"/>
    </source>
</evidence>
<feature type="domain" description="Transposase InsH N-terminal" evidence="1">
    <location>
        <begin position="8"/>
        <end position="92"/>
    </location>
</feature>
<name>A0ABT2SRG1_9FIRM</name>
<accession>A0ABT2SRG1</accession>
<reference evidence="2 3" key="1">
    <citation type="journal article" date="2021" name="ISME Commun">
        <title>Automated analysis of genomic sequences facilitates high-throughput and comprehensive description of bacteria.</title>
        <authorList>
            <person name="Hitch T.C.A."/>
        </authorList>
    </citation>
    <scope>NUCLEOTIDE SEQUENCE [LARGE SCALE GENOMIC DNA]</scope>
    <source>
        <strain evidence="2 3">H4_15</strain>
    </source>
</reference>
<dbReference type="EMBL" id="JAOQJR010000001">
    <property type="protein sequence ID" value="MCU6737428.1"/>
    <property type="molecule type" value="Genomic_DNA"/>
</dbReference>
<evidence type="ECO:0000313" key="3">
    <source>
        <dbReference type="Proteomes" id="UP001208364"/>
    </source>
</evidence>
<gene>
    <name evidence="2" type="ORF">OCV55_01850</name>
</gene>
<dbReference type="InterPro" id="IPR008490">
    <property type="entry name" value="Transposase_InsH_N"/>
</dbReference>
<sequence length="237" mass="27955">MPIDLGIKIDEDDMVISFLKALEGVNLSKHFKKGKCRGRKEYDRCKLLKVALFAYMLCDNDLRSMESLCRYDIRFMYIMGEERPSFMAFERLLKDYLVKNIDEIFFELSNSIGALMKINKEIQYIDGTKLEADAGKYTFVYKTRIINARKKLWQKISDSIADINKNRGLGFNQNDKYCAQEIGYIVQYLFEIMKQEMLKMPIWIGIQEIVLLESAIRIRLRLLEENLIHIQVKNFLN</sequence>